<keyword evidence="1" id="KW-0472">Membrane</keyword>
<keyword evidence="1" id="KW-0812">Transmembrane</keyword>
<feature type="transmembrane region" description="Helical" evidence="1">
    <location>
        <begin position="295"/>
        <end position="313"/>
    </location>
</feature>
<feature type="transmembrane region" description="Helical" evidence="1">
    <location>
        <begin position="319"/>
        <end position="343"/>
    </location>
</feature>
<feature type="transmembrane region" description="Helical" evidence="1">
    <location>
        <begin position="501"/>
        <end position="520"/>
    </location>
</feature>
<feature type="transmembrane region" description="Helical" evidence="1">
    <location>
        <begin position="192"/>
        <end position="210"/>
    </location>
</feature>
<keyword evidence="3" id="KW-1185">Reference proteome</keyword>
<organism evidence="2 3">
    <name type="scientific">Aliivibrio finisterrensis</name>
    <dbReference type="NCBI Taxonomy" id="511998"/>
    <lineage>
        <taxon>Bacteria</taxon>
        <taxon>Pseudomonadati</taxon>
        <taxon>Pseudomonadota</taxon>
        <taxon>Gammaproteobacteria</taxon>
        <taxon>Vibrionales</taxon>
        <taxon>Vibrionaceae</taxon>
        <taxon>Aliivibrio</taxon>
    </lineage>
</organism>
<proteinExistence type="predicted"/>
<dbReference type="Proteomes" id="UP000294166">
    <property type="component" value="Unassembled WGS sequence"/>
</dbReference>
<reference evidence="2 3" key="1">
    <citation type="submission" date="2019-02" db="EMBL/GenBank/DDBJ databases">
        <title>Genome sequences of Aliivibrio finisterrensis strains from farmed Atlantic salmon.</title>
        <authorList>
            <person name="Bowman J.P."/>
        </authorList>
    </citation>
    <scope>NUCLEOTIDE SEQUENCE [LARGE SCALE GENOMIC DNA]</scope>
    <source>
        <strain evidence="2 3">A21</strain>
    </source>
</reference>
<feature type="transmembrane region" description="Helical" evidence="1">
    <location>
        <begin position="447"/>
        <end position="464"/>
    </location>
</feature>
<feature type="transmembrane region" description="Helical" evidence="1">
    <location>
        <begin position="217"/>
        <end position="236"/>
    </location>
</feature>
<evidence type="ECO:0008006" key="4">
    <source>
        <dbReference type="Google" id="ProtNLM"/>
    </source>
</evidence>
<gene>
    <name evidence="2" type="ORF">ERW53_19760</name>
</gene>
<feature type="transmembrane region" description="Helical" evidence="1">
    <location>
        <begin position="7"/>
        <end position="28"/>
    </location>
</feature>
<dbReference type="EMBL" id="SEZN01000061">
    <property type="protein sequence ID" value="RYU59866.1"/>
    <property type="molecule type" value="Genomic_DNA"/>
</dbReference>
<accession>A0ABY0I4Z9</accession>
<keyword evidence="1" id="KW-1133">Transmembrane helix</keyword>
<feature type="transmembrane region" description="Helical" evidence="1">
    <location>
        <begin position="155"/>
        <end position="172"/>
    </location>
</feature>
<feature type="transmembrane region" description="Helical" evidence="1">
    <location>
        <begin position="131"/>
        <end position="150"/>
    </location>
</feature>
<evidence type="ECO:0000256" key="1">
    <source>
        <dbReference type="SAM" id="Phobius"/>
    </source>
</evidence>
<protein>
    <recommendedName>
        <fullName evidence="4">Glycosyltransferase RgtA/B/C/D-like domain-containing protein</fullName>
    </recommendedName>
</protein>
<comment type="caution">
    <text evidence="2">The sequence shown here is derived from an EMBL/GenBank/DDBJ whole genome shotgun (WGS) entry which is preliminary data.</text>
</comment>
<feature type="transmembrane region" description="Helical" evidence="1">
    <location>
        <begin position="57"/>
        <end position="74"/>
    </location>
</feature>
<feature type="transmembrane region" description="Helical" evidence="1">
    <location>
        <begin position="350"/>
        <end position="368"/>
    </location>
</feature>
<sequence>MKNKVFLYHCFHLVIALLLALLLTVMYYKTNIGNIDPYEQFIYGDTINQSYSKLTDYRFLPIFFSLFVFFFIMLDKFKAIQGCVNKYSNVQGIQQSTRRDEIVNFIFDLFLVVIASYLSSKVLFSIIGGEYFSVFNRNVFIISIIVISLLLKQRALLTSQLFFAFSPLVYLNESYIFNGNTIHFPPSDELSYFIYFSSLITLVISINNVIKNNGKINFSFLVFVCVALIGEGSRVYDLDEYHIGELFTNFHQGITLNQSYYSEYISTKGFMHTFTGFLNYFFYDGGYTTIGLSSKLTAFIISMLLLGVLSFYYSNIVVLILLFLGLPLYGHYAPILIGICILTSKRVMNNSYNFLVISFIFTFAYFIYYNAFSVAFGLAIFPVLIYQLKEIFIHKYRPKKLHLILLVIFIFIFIFSFDYIVASLSYILSNSSSNLFYWGNPGSLKKLLVSNFWVLIPIALSFLIYTKYLVVNRDNILWVCFFVIFPFTILSYLEGRADGGFNRALSFSDFCVPMLFAFINSRSTELNKFSKLVFSMIFIMLFFFTSNTAFKKTSNIDDFYHIFSVKHIGNNHVLIDKGEVPNLGDGFIEKRRYQDLINEYSLIRKLSNDETFLIIDEYVTQSARYSIFDKLIPTLSHSILNVSSLKSQSNELIKVEKSNVKIIRVSNGVKRYHLFFNYLEALKFKLILFKGRDYLVAPELLSKIENELDFIIKSSFEQQYSTNNFGLLPIKWGNALNNQLPNLKYIRVDEMFSHSNSISTSNYINGNDPWFAYDVKNHLEPLNVDLINLNFSINKGTTCDSQLFWDDGNGFSEDKSMLFKIANGDNVIPVHMNFSWRDSGVILKFRIDIDSCNKKEVYLNKIGAYKYNFQN</sequence>
<feature type="transmembrane region" description="Helical" evidence="1">
    <location>
        <begin position="532"/>
        <end position="550"/>
    </location>
</feature>
<evidence type="ECO:0000313" key="2">
    <source>
        <dbReference type="EMBL" id="RYU59866.1"/>
    </source>
</evidence>
<dbReference type="RefSeq" id="WP_130066681.1">
    <property type="nucleotide sequence ID" value="NZ_SEZN01000061.1"/>
</dbReference>
<feature type="transmembrane region" description="Helical" evidence="1">
    <location>
        <begin position="404"/>
        <end position="427"/>
    </location>
</feature>
<feature type="transmembrane region" description="Helical" evidence="1">
    <location>
        <begin position="476"/>
        <end position="495"/>
    </location>
</feature>
<name>A0ABY0I4Z9_9GAMM</name>
<evidence type="ECO:0000313" key="3">
    <source>
        <dbReference type="Proteomes" id="UP000294166"/>
    </source>
</evidence>
<feature type="transmembrane region" description="Helical" evidence="1">
    <location>
        <begin position="102"/>
        <end position="119"/>
    </location>
</feature>